<evidence type="ECO:0000256" key="2">
    <source>
        <dbReference type="ARBA" id="ARBA00022741"/>
    </source>
</evidence>
<sequence length="71" mass="8650">MEVNDDQMEKAEKTFPHIPPKTKEAYYYRQVFEKFYPGQAKWLSHYWMPRWISATDPSARTLSFYKPDKDQ</sequence>
<evidence type="ECO:0008006" key="6">
    <source>
        <dbReference type="Google" id="ProtNLM"/>
    </source>
</evidence>
<evidence type="ECO:0000256" key="1">
    <source>
        <dbReference type="ARBA" id="ARBA00005187"/>
    </source>
</evidence>
<dbReference type="Gene3D" id="3.40.50.620">
    <property type="entry name" value="HUPs"/>
    <property type="match status" value="1"/>
</dbReference>
<dbReference type="PANTHER" id="PTHR11772">
    <property type="entry name" value="ASPARAGINE SYNTHETASE"/>
    <property type="match status" value="1"/>
</dbReference>
<comment type="caution">
    <text evidence="4">The sequence shown here is derived from an EMBL/GenBank/DDBJ whole genome shotgun (WGS) entry which is preliminary data.</text>
</comment>
<dbReference type="Proteomes" id="UP001476798">
    <property type="component" value="Unassembled WGS sequence"/>
</dbReference>
<reference evidence="4 5" key="1">
    <citation type="submission" date="2021-06" db="EMBL/GenBank/DDBJ databases">
        <authorList>
            <person name="Palmer J.M."/>
        </authorList>
    </citation>
    <scope>NUCLEOTIDE SEQUENCE [LARGE SCALE GENOMIC DNA]</scope>
    <source>
        <strain evidence="4 5">GA_2019</strain>
        <tissue evidence="4">Muscle</tissue>
    </source>
</reference>
<accession>A0ABV0NB15</accession>
<dbReference type="InterPro" id="IPR014729">
    <property type="entry name" value="Rossmann-like_a/b/a_fold"/>
</dbReference>
<protein>
    <recommendedName>
        <fullName evidence="6">Asparagine synthetase</fullName>
    </recommendedName>
</protein>
<gene>
    <name evidence="4" type="ORF">GOODEAATRI_016065</name>
</gene>
<evidence type="ECO:0000313" key="5">
    <source>
        <dbReference type="Proteomes" id="UP001476798"/>
    </source>
</evidence>
<keyword evidence="5" id="KW-1185">Reference proteome</keyword>
<keyword evidence="3" id="KW-0067">ATP-binding</keyword>
<evidence type="ECO:0000313" key="4">
    <source>
        <dbReference type="EMBL" id="MEQ2168573.1"/>
    </source>
</evidence>
<dbReference type="InterPro" id="IPR050795">
    <property type="entry name" value="Asn_Synthetase"/>
</dbReference>
<dbReference type="PANTHER" id="PTHR11772:SF23">
    <property type="entry name" value="ASPARAGINE SYNTHETASE [GLUTAMINE-HYDROLYZING]"/>
    <property type="match status" value="1"/>
</dbReference>
<dbReference type="EMBL" id="JAHRIO010031204">
    <property type="protein sequence ID" value="MEQ2168573.1"/>
    <property type="molecule type" value="Genomic_DNA"/>
</dbReference>
<comment type="pathway">
    <text evidence="1">Amino-acid biosynthesis; L-asparagine biosynthesis; L-asparagine from L-aspartate (L-Gln route): step 1/1.</text>
</comment>
<name>A0ABV0NB15_9TELE</name>
<organism evidence="4 5">
    <name type="scientific">Goodea atripinnis</name>
    <dbReference type="NCBI Taxonomy" id="208336"/>
    <lineage>
        <taxon>Eukaryota</taxon>
        <taxon>Metazoa</taxon>
        <taxon>Chordata</taxon>
        <taxon>Craniata</taxon>
        <taxon>Vertebrata</taxon>
        <taxon>Euteleostomi</taxon>
        <taxon>Actinopterygii</taxon>
        <taxon>Neopterygii</taxon>
        <taxon>Teleostei</taxon>
        <taxon>Neoteleostei</taxon>
        <taxon>Acanthomorphata</taxon>
        <taxon>Ovalentaria</taxon>
        <taxon>Atherinomorphae</taxon>
        <taxon>Cyprinodontiformes</taxon>
        <taxon>Goodeidae</taxon>
        <taxon>Goodea</taxon>
    </lineage>
</organism>
<proteinExistence type="predicted"/>
<keyword evidence="2" id="KW-0547">Nucleotide-binding</keyword>
<evidence type="ECO:0000256" key="3">
    <source>
        <dbReference type="ARBA" id="ARBA00022840"/>
    </source>
</evidence>